<accession>A0A7T3X0G9</accession>
<proteinExistence type="predicted"/>
<gene>
    <name evidence="4" type="ORF">JC965_17195</name>
</gene>
<dbReference type="SMART" id="SM00857">
    <property type="entry name" value="Resolvase"/>
    <property type="match status" value="1"/>
</dbReference>
<dbReference type="Pfam" id="PF00239">
    <property type="entry name" value="Resolvase"/>
    <property type="match status" value="1"/>
</dbReference>
<dbReference type="PANTHER" id="PTHR30461">
    <property type="entry name" value="DNA-INVERTASE FROM LAMBDOID PROPHAGE"/>
    <property type="match status" value="1"/>
</dbReference>
<dbReference type="SUPFAM" id="SSF53041">
    <property type="entry name" value="Resolvase-like"/>
    <property type="match status" value="1"/>
</dbReference>
<name>A0A7T3X0G9_AERCA</name>
<dbReference type="AlphaFoldDB" id="A0A7T3X0G9"/>
<dbReference type="InterPro" id="IPR006119">
    <property type="entry name" value="Resolv_N"/>
</dbReference>
<reference evidence="4" key="1">
    <citation type="submission" date="2020-12" db="EMBL/GenBank/DDBJ databases">
        <title>GES Beta-lactamases isolated from hospital effluents in Brazil.</title>
        <authorList>
            <person name="Conte D."/>
            <person name="Mesa D."/>
            <person name="Palmeiro J.K."/>
            <person name="Dalla-Costa L.M."/>
        </authorList>
    </citation>
    <scope>NUCLEOTIDE SEQUENCE [LARGE SCALE GENOMIC DNA]</scope>
    <source>
        <strain evidence="4">Aero21</strain>
    </source>
</reference>
<dbReference type="EMBL" id="CP065937">
    <property type="protein sequence ID" value="QQA59952.1"/>
    <property type="molecule type" value="Genomic_DNA"/>
</dbReference>
<keyword evidence="2" id="KW-0233">DNA recombination</keyword>
<dbReference type="Gene3D" id="3.90.1750.20">
    <property type="entry name" value="Putative Large Serine Recombinase, Chain B, Domain 2"/>
    <property type="match status" value="1"/>
</dbReference>
<evidence type="ECO:0000256" key="2">
    <source>
        <dbReference type="ARBA" id="ARBA00023172"/>
    </source>
</evidence>
<evidence type="ECO:0000313" key="4">
    <source>
        <dbReference type="EMBL" id="QQA59952.1"/>
    </source>
</evidence>
<protein>
    <submittedName>
        <fullName evidence="4">Recombinase family protein</fullName>
    </submittedName>
</protein>
<dbReference type="Gene3D" id="3.40.50.1390">
    <property type="entry name" value="Resolvase, N-terminal catalytic domain"/>
    <property type="match status" value="1"/>
</dbReference>
<dbReference type="InterPro" id="IPR050639">
    <property type="entry name" value="SSR_resolvase"/>
</dbReference>
<dbReference type="InterPro" id="IPR038109">
    <property type="entry name" value="DNA_bind_recomb_sf"/>
</dbReference>
<evidence type="ECO:0000256" key="1">
    <source>
        <dbReference type="ARBA" id="ARBA00023125"/>
    </source>
</evidence>
<sequence>MSRPVKAYSYIRFSTPKQAQGDSYRRQLQQAMDYCAEHNLQLDDKTIDDFGTSAFRGANMSEGALGRFVDAVKHGEIEQGSYLLVESVDRLSRQAVEEALEQFLAIVRAGIVIVTLSDKQVFRRGQVDFTKLIVSIVYMARANDESEMKSRRSRAAWSNGREQARKNNKVIANSRLPSWLTRDGEQIIPIPERVAIVNEMFEMAKSGCGYEQIAKVFLEKVRIPTHGDRSITFMPITQ</sequence>
<feature type="domain" description="Resolvase/invertase-type recombinase catalytic" evidence="3">
    <location>
        <begin position="7"/>
        <end position="166"/>
    </location>
</feature>
<dbReference type="PANTHER" id="PTHR30461:SF2">
    <property type="entry name" value="SERINE RECOMBINASE PINE-RELATED"/>
    <property type="match status" value="1"/>
</dbReference>
<evidence type="ECO:0000259" key="3">
    <source>
        <dbReference type="SMART" id="SM00857"/>
    </source>
</evidence>
<dbReference type="GO" id="GO:0000150">
    <property type="term" value="F:DNA strand exchange activity"/>
    <property type="evidence" value="ECO:0007669"/>
    <property type="project" value="InterPro"/>
</dbReference>
<dbReference type="GO" id="GO:0003677">
    <property type="term" value="F:DNA binding"/>
    <property type="evidence" value="ECO:0007669"/>
    <property type="project" value="UniProtKB-KW"/>
</dbReference>
<dbReference type="CDD" id="cd00338">
    <property type="entry name" value="Ser_Recombinase"/>
    <property type="match status" value="1"/>
</dbReference>
<organism evidence="4">
    <name type="scientific">Aeromonas caviae</name>
    <name type="common">Aeromonas punctata</name>
    <dbReference type="NCBI Taxonomy" id="648"/>
    <lineage>
        <taxon>Bacteria</taxon>
        <taxon>Pseudomonadati</taxon>
        <taxon>Pseudomonadota</taxon>
        <taxon>Gammaproteobacteria</taxon>
        <taxon>Aeromonadales</taxon>
        <taxon>Aeromonadaceae</taxon>
        <taxon>Aeromonas</taxon>
    </lineage>
</organism>
<keyword evidence="1" id="KW-0238">DNA-binding</keyword>
<dbReference type="InterPro" id="IPR036162">
    <property type="entry name" value="Resolvase-like_N_sf"/>
</dbReference>